<keyword evidence="5" id="KW-1185">Reference proteome</keyword>
<protein>
    <submittedName>
        <fullName evidence="4">Putative membrane protein</fullName>
    </submittedName>
</protein>
<evidence type="ECO:0000259" key="3">
    <source>
        <dbReference type="Pfam" id="PF13400"/>
    </source>
</evidence>
<dbReference type="InterPro" id="IPR028087">
    <property type="entry name" value="Tad_N"/>
</dbReference>
<comment type="caution">
    <text evidence="4">The sequence shown here is derived from an EMBL/GenBank/DDBJ whole genome shotgun (WGS) entry which is preliminary data.</text>
</comment>
<proteinExistence type="predicted"/>
<accession>A0A7Y9YEH7</accession>
<dbReference type="AlphaFoldDB" id="A0A7Y9YEH7"/>
<dbReference type="Proteomes" id="UP000537326">
    <property type="component" value="Unassembled WGS sequence"/>
</dbReference>
<feature type="domain" description="Putative Flp pilus-assembly TadG-like N-terminal" evidence="3">
    <location>
        <begin position="12"/>
        <end position="50"/>
    </location>
</feature>
<keyword evidence="1" id="KW-0472">Membrane</keyword>
<evidence type="ECO:0000256" key="1">
    <source>
        <dbReference type="SAM" id="Phobius"/>
    </source>
</evidence>
<sequence length="605" mass="60855">MARLRRKRGEDGAVVPMVAIFLTLLITMSAFAVDLGMQRVARRDMQALADVIALDMVRQLDGRSHAVIKAADGWQSGLRSSMYNNLRSTGVQYADISSQQHQEKLTATVAGEPLQVVVEMGYLDASGGFTSVPYPTVPTAVRVTASTSVDFSFAPGSGGASRTAVAETRSNTCFSVGSFLLGLDTSAGTLTSLLNPILGDTSLTAVSYRGLANADVSLLELIEAPSLDVGTLDGLLSAGDITVGDLMLASAEALQNRGDSDSLAAATLLNQLVSTTVVGNVVVDIADIIDLTTAGDGALDADLNVLDLIGGALTVANGSNFVGVPALNLSLPNLANATSSVSIIEAPHLACGGAGAEASTAQVQVNASGTVGRTLAIPLGGTVTIGGPLSLSAMLGSATATLGDVSCDPNIIPITTDTALSSLNQSLSLGVTGNDIGIGSNVAGVPGLLTVDISYTQMVSATLGKAAVTGQDLVWDIPTTDTYDTVKQTTSTSSALPAATLYAPGSLSITDLRIGGVPIGSIPLLGSIVQNLVINSATTLVNTLIGSTGLVGTTVSALVSTTVNPLITSLNGVVGQLAGALGLDIAGADVAVRPTAVCNAPVLRG</sequence>
<dbReference type="EMBL" id="JACBZI010000001">
    <property type="protein sequence ID" value="NYI10746.1"/>
    <property type="molecule type" value="Genomic_DNA"/>
</dbReference>
<feature type="transmembrane region" description="Helical" evidence="1">
    <location>
        <begin position="12"/>
        <end position="33"/>
    </location>
</feature>
<dbReference type="Pfam" id="PF09977">
    <property type="entry name" value="Tad_C"/>
    <property type="match status" value="1"/>
</dbReference>
<evidence type="ECO:0000313" key="5">
    <source>
        <dbReference type="Proteomes" id="UP000537326"/>
    </source>
</evidence>
<reference evidence="4 5" key="1">
    <citation type="submission" date="2020-07" db="EMBL/GenBank/DDBJ databases">
        <title>Sequencing the genomes of 1000 actinobacteria strains.</title>
        <authorList>
            <person name="Klenk H.-P."/>
        </authorList>
    </citation>
    <scope>NUCLEOTIDE SEQUENCE [LARGE SCALE GENOMIC DNA]</scope>
    <source>
        <strain evidence="4 5">DSM 18248</strain>
    </source>
</reference>
<evidence type="ECO:0000313" key="4">
    <source>
        <dbReference type="EMBL" id="NYI10746.1"/>
    </source>
</evidence>
<dbReference type="Pfam" id="PF13400">
    <property type="entry name" value="Tad"/>
    <property type="match status" value="1"/>
</dbReference>
<keyword evidence="1" id="KW-1133">Transmembrane helix</keyword>
<evidence type="ECO:0000259" key="2">
    <source>
        <dbReference type="Pfam" id="PF09977"/>
    </source>
</evidence>
<keyword evidence="1" id="KW-0812">Transmembrane</keyword>
<name>A0A7Y9YEH7_9ACTN</name>
<dbReference type="InterPro" id="IPR018705">
    <property type="entry name" value="DUF2134_membrane"/>
</dbReference>
<dbReference type="RefSeq" id="WP_179531538.1">
    <property type="nucleotide sequence ID" value="NZ_BAAAPP010000005.1"/>
</dbReference>
<feature type="domain" description="DUF2134" evidence="2">
    <location>
        <begin position="111"/>
        <end position="168"/>
    </location>
</feature>
<organism evidence="4 5">
    <name type="scientific">Nocardioides marinus</name>
    <dbReference type="NCBI Taxonomy" id="374514"/>
    <lineage>
        <taxon>Bacteria</taxon>
        <taxon>Bacillati</taxon>
        <taxon>Actinomycetota</taxon>
        <taxon>Actinomycetes</taxon>
        <taxon>Propionibacteriales</taxon>
        <taxon>Nocardioidaceae</taxon>
        <taxon>Nocardioides</taxon>
    </lineage>
</organism>
<gene>
    <name evidence="4" type="ORF">BKA05_002261</name>
</gene>